<evidence type="ECO:0000313" key="2">
    <source>
        <dbReference type="Proteomes" id="UP000054324"/>
    </source>
</evidence>
<dbReference type="Proteomes" id="UP000054324">
    <property type="component" value="Unassembled WGS sequence"/>
</dbReference>
<organism evidence="1 2">
    <name type="scientific">Opisthorchis viverrini</name>
    <name type="common">Southeast Asian liver fluke</name>
    <dbReference type="NCBI Taxonomy" id="6198"/>
    <lineage>
        <taxon>Eukaryota</taxon>
        <taxon>Metazoa</taxon>
        <taxon>Spiralia</taxon>
        <taxon>Lophotrochozoa</taxon>
        <taxon>Platyhelminthes</taxon>
        <taxon>Trematoda</taxon>
        <taxon>Digenea</taxon>
        <taxon>Opisthorchiida</taxon>
        <taxon>Opisthorchiata</taxon>
        <taxon>Opisthorchiidae</taxon>
        <taxon>Opisthorchis</taxon>
    </lineage>
</organism>
<name>A0A075ABV7_OPIVI</name>
<evidence type="ECO:0000313" key="1">
    <source>
        <dbReference type="EMBL" id="KER33340.1"/>
    </source>
</evidence>
<dbReference type="GeneID" id="20315018"/>
<dbReference type="AlphaFoldDB" id="A0A075ABV7"/>
<sequence length="269" mass="30273">MTFGCARWIISNRSPVTPGAYRPHNPKEAREPGYCQVVNLERLYRFQASAPTKKGPPGIELGNRRGQAAYPLRQLDVGGGPDFCIIGTITTAIAKNIAKVTRHAILQCSKSHPPTFGYIDRYRSSFRLICLYRIYQTDVNFDWELERRDNGANPASKVPMIGTTEVPTPQCQLLDNHQTAQKEGNSSGCMKLSPEVVTLGANPHKVFLQPLRRFSEAEYAPSREHILSLSSPHKEIYSTPKLQMHQLWDYTAQFLCFMVVTVSRTMQCG</sequence>
<proteinExistence type="predicted"/>
<dbReference type="RefSeq" id="XP_009162966.1">
    <property type="nucleotide sequence ID" value="XM_009164702.1"/>
</dbReference>
<dbReference type="CTD" id="20315018"/>
<keyword evidence="2" id="KW-1185">Reference proteome</keyword>
<protein>
    <submittedName>
        <fullName evidence="1">Uncharacterized protein</fullName>
    </submittedName>
</protein>
<dbReference type="KEGG" id="ovi:T265_00830"/>
<accession>A0A075ABV7</accession>
<dbReference type="EMBL" id="KL596626">
    <property type="protein sequence ID" value="KER33340.1"/>
    <property type="molecule type" value="Genomic_DNA"/>
</dbReference>
<gene>
    <name evidence="1" type="ORF">T265_00830</name>
</gene>
<reference evidence="1 2" key="1">
    <citation type="submission" date="2013-11" db="EMBL/GenBank/DDBJ databases">
        <title>Opisthorchis viverrini - life in the bile duct.</title>
        <authorList>
            <person name="Young N.D."/>
            <person name="Nagarajan N."/>
            <person name="Lin S.J."/>
            <person name="Korhonen P.K."/>
            <person name="Jex A.R."/>
            <person name="Hall R.S."/>
            <person name="Safavi-Hemami H."/>
            <person name="Kaewkong W."/>
            <person name="Bertrand D."/>
            <person name="Gao S."/>
            <person name="Seet Q."/>
            <person name="Wongkham S."/>
            <person name="Teh B.T."/>
            <person name="Wongkham C."/>
            <person name="Intapan P.M."/>
            <person name="Maleewong W."/>
            <person name="Yang X."/>
            <person name="Hu M."/>
            <person name="Wang Z."/>
            <person name="Hofmann A."/>
            <person name="Sternberg P.W."/>
            <person name="Tan P."/>
            <person name="Wang J."/>
            <person name="Gasser R.B."/>
        </authorList>
    </citation>
    <scope>NUCLEOTIDE SEQUENCE [LARGE SCALE GENOMIC DNA]</scope>
</reference>